<sequence length="110" mass="12003">SLAIGIYLDRTLAFKSSCPAVCQYATIVISKRQSTDEITTTGVLYAFAQIIGTLLISMMDTLENLNKKFTMELSNWVLFAIVVGGFGLLLPISPAENEGYGEDEDEQGET</sequence>
<reference evidence="1" key="1">
    <citation type="submission" date="2021-06" db="EMBL/GenBank/DDBJ databases">
        <authorList>
            <person name="Kallberg Y."/>
            <person name="Tangrot J."/>
            <person name="Rosling A."/>
        </authorList>
    </citation>
    <scope>NUCLEOTIDE SEQUENCE</scope>
    <source>
        <strain evidence="1">MA461A</strain>
    </source>
</reference>
<organism evidence="1 2">
    <name type="scientific">Racocetra persica</name>
    <dbReference type="NCBI Taxonomy" id="160502"/>
    <lineage>
        <taxon>Eukaryota</taxon>
        <taxon>Fungi</taxon>
        <taxon>Fungi incertae sedis</taxon>
        <taxon>Mucoromycota</taxon>
        <taxon>Glomeromycotina</taxon>
        <taxon>Glomeromycetes</taxon>
        <taxon>Diversisporales</taxon>
        <taxon>Gigasporaceae</taxon>
        <taxon>Racocetra</taxon>
    </lineage>
</organism>
<protein>
    <submittedName>
        <fullName evidence="1">18781_t:CDS:1</fullName>
    </submittedName>
</protein>
<accession>A0ACA9S2Z8</accession>
<dbReference type="Proteomes" id="UP000789920">
    <property type="component" value="Unassembled WGS sequence"/>
</dbReference>
<comment type="caution">
    <text evidence="1">The sequence shown here is derived from an EMBL/GenBank/DDBJ whole genome shotgun (WGS) entry which is preliminary data.</text>
</comment>
<proteinExistence type="predicted"/>
<evidence type="ECO:0000313" key="1">
    <source>
        <dbReference type="EMBL" id="CAG8821576.1"/>
    </source>
</evidence>
<gene>
    <name evidence="1" type="ORF">RPERSI_LOCUS25620</name>
</gene>
<feature type="non-terminal residue" evidence="1">
    <location>
        <position position="110"/>
    </location>
</feature>
<evidence type="ECO:0000313" key="2">
    <source>
        <dbReference type="Proteomes" id="UP000789920"/>
    </source>
</evidence>
<name>A0ACA9S2Z8_9GLOM</name>
<feature type="non-terminal residue" evidence="1">
    <location>
        <position position="1"/>
    </location>
</feature>
<keyword evidence="2" id="KW-1185">Reference proteome</keyword>
<dbReference type="EMBL" id="CAJVQC010085053">
    <property type="protein sequence ID" value="CAG8821576.1"/>
    <property type="molecule type" value="Genomic_DNA"/>
</dbReference>